<keyword evidence="1" id="KW-0812">Transmembrane</keyword>
<evidence type="ECO:0000256" key="1">
    <source>
        <dbReference type="SAM" id="Phobius"/>
    </source>
</evidence>
<keyword evidence="1" id="KW-0472">Membrane</keyword>
<feature type="transmembrane region" description="Helical" evidence="1">
    <location>
        <begin position="119"/>
        <end position="137"/>
    </location>
</feature>
<comment type="caution">
    <text evidence="3">The sequence shown here is derived from an EMBL/GenBank/DDBJ whole genome shotgun (WGS) entry which is preliminary data.</text>
</comment>
<dbReference type="AlphaFoldDB" id="A0A4R2N1R7"/>
<keyword evidence="1" id="KW-1133">Transmembrane helix</keyword>
<accession>A0A4R2N1R7</accession>
<dbReference type="Gene3D" id="3.40.250.10">
    <property type="entry name" value="Rhodanese-like domain"/>
    <property type="match status" value="1"/>
</dbReference>
<evidence type="ECO:0000313" key="4">
    <source>
        <dbReference type="Proteomes" id="UP000294841"/>
    </source>
</evidence>
<keyword evidence="3" id="KW-0808">Transferase</keyword>
<evidence type="ECO:0000259" key="2">
    <source>
        <dbReference type="PROSITE" id="PS50206"/>
    </source>
</evidence>
<feature type="transmembrane region" description="Helical" evidence="1">
    <location>
        <begin position="143"/>
        <end position="168"/>
    </location>
</feature>
<organism evidence="3 4">
    <name type="scientific">Bisgaardia hudsonensis</name>
    <dbReference type="NCBI Taxonomy" id="109472"/>
    <lineage>
        <taxon>Bacteria</taxon>
        <taxon>Pseudomonadati</taxon>
        <taxon>Pseudomonadota</taxon>
        <taxon>Gammaproteobacteria</taxon>
        <taxon>Pasteurellales</taxon>
        <taxon>Pasteurellaceae</taxon>
        <taxon>Bisgaardia</taxon>
    </lineage>
</organism>
<proteinExistence type="predicted"/>
<evidence type="ECO:0000313" key="3">
    <source>
        <dbReference type="EMBL" id="TCP13512.1"/>
    </source>
</evidence>
<dbReference type="OrthoDB" id="1445766at2"/>
<keyword evidence="4" id="KW-1185">Reference proteome</keyword>
<dbReference type="SMART" id="SM00450">
    <property type="entry name" value="RHOD"/>
    <property type="match status" value="1"/>
</dbReference>
<dbReference type="InterPro" id="IPR001763">
    <property type="entry name" value="Rhodanese-like_dom"/>
</dbReference>
<dbReference type="EMBL" id="SLXI01000002">
    <property type="protein sequence ID" value="TCP13512.1"/>
    <property type="molecule type" value="Genomic_DNA"/>
</dbReference>
<gene>
    <name evidence="3" type="ORF">EV697_102398</name>
</gene>
<name>A0A4R2N1R7_9PAST</name>
<dbReference type="SUPFAM" id="SSF52821">
    <property type="entry name" value="Rhodanese/Cell cycle control phosphatase"/>
    <property type="match status" value="1"/>
</dbReference>
<feature type="domain" description="Rhodanese" evidence="2">
    <location>
        <begin position="14"/>
        <end position="107"/>
    </location>
</feature>
<dbReference type="Proteomes" id="UP000294841">
    <property type="component" value="Unassembled WGS sequence"/>
</dbReference>
<dbReference type="GO" id="GO:0016740">
    <property type="term" value="F:transferase activity"/>
    <property type="evidence" value="ECO:0007669"/>
    <property type="project" value="UniProtKB-KW"/>
</dbReference>
<dbReference type="Gene3D" id="6.10.140.1340">
    <property type="match status" value="1"/>
</dbReference>
<dbReference type="Pfam" id="PF00581">
    <property type="entry name" value="Rhodanese"/>
    <property type="match status" value="1"/>
</dbReference>
<sequence length="176" mass="19322">MIDLISVADVQEKLRNGAVLVDIREADEFKREHIADSLNEPMSQLQKQGISNAVKGIKELIFCCRSGARTVNNAALLKQITENMDCKIFILEKGIIGWKEAGNLTEINRSQPLELMRQVQIVAGSLVLIGVLLGWLVSPKFYLLSAFVGSGLMFAGISGFCGMAILLAKMPWNKVS</sequence>
<reference evidence="3 4" key="1">
    <citation type="submission" date="2019-03" db="EMBL/GenBank/DDBJ databases">
        <title>Genomic Encyclopedia of Type Strains, Phase IV (KMG-IV): sequencing the most valuable type-strain genomes for metagenomic binning, comparative biology and taxonomic classification.</title>
        <authorList>
            <person name="Goeker M."/>
        </authorList>
    </citation>
    <scope>NUCLEOTIDE SEQUENCE [LARGE SCALE GENOMIC DNA]</scope>
    <source>
        <strain evidence="3 4">DSM 28231</strain>
    </source>
</reference>
<dbReference type="RefSeq" id="WP_132023131.1">
    <property type="nucleotide sequence ID" value="NZ_CP016605.1"/>
</dbReference>
<dbReference type="Pfam" id="PF11127">
    <property type="entry name" value="YgaP-like_TM"/>
    <property type="match status" value="1"/>
</dbReference>
<dbReference type="PROSITE" id="PS50206">
    <property type="entry name" value="RHODANESE_3"/>
    <property type="match status" value="1"/>
</dbReference>
<dbReference type="InterPro" id="IPR021309">
    <property type="entry name" value="YgaP-like_TM"/>
</dbReference>
<protein>
    <submittedName>
        <fullName evidence="3">Rhodanese-related sulfurtransferase</fullName>
    </submittedName>
</protein>
<dbReference type="InterPro" id="IPR036873">
    <property type="entry name" value="Rhodanese-like_dom_sf"/>
</dbReference>